<evidence type="ECO:0000313" key="1">
    <source>
        <dbReference type="EMBL" id="GLX79223.1"/>
    </source>
</evidence>
<gene>
    <name evidence="1" type="ORF">tinsulaeT_25630</name>
</gene>
<evidence type="ECO:0000313" key="2">
    <source>
        <dbReference type="Proteomes" id="UP001157186"/>
    </source>
</evidence>
<accession>A0ABQ6GTF2</accession>
<proteinExistence type="predicted"/>
<sequence>MTTTLTSRSQTNKYCTAIAVTKIPATVKLTKDIKSDVFTIGSHLERGINDNNKRQELA</sequence>
<dbReference type="EMBL" id="BSST01000001">
    <property type="protein sequence ID" value="GLX79223.1"/>
    <property type="molecule type" value="Genomic_DNA"/>
</dbReference>
<reference evidence="1 2" key="1">
    <citation type="submission" date="2023-03" db="EMBL/GenBank/DDBJ databases">
        <title>Draft genome sequence of Thalassotalea insulae KCTC 62186T.</title>
        <authorList>
            <person name="Sawabe T."/>
        </authorList>
    </citation>
    <scope>NUCLEOTIDE SEQUENCE [LARGE SCALE GENOMIC DNA]</scope>
    <source>
        <strain evidence="1 2">KCTC 62186</strain>
    </source>
</reference>
<dbReference type="Proteomes" id="UP001157186">
    <property type="component" value="Unassembled WGS sequence"/>
</dbReference>
<name>A0ABQ6GTF2_9GAMM</name>
<keyword evidence="2" id="KW-1185">Reference proteome</keyword>
<protein>
    <submittedName>
        <fullName evidence="1">Uncharacterized protein</fullName>
    </submittedName>
</protein>
<organism evidence="1 2">
    <name type="scientific">Thalassotalea insulae</name>
    <dbReference type="NCBI Taxonomy" id="2056778"/>
    <lineage>
        <taxon>Bacteria</taxon>
        <taxon>Pseudomonadati</taxon>
        <taxon>Pseudomonadota</taxon>
        <taxon>Gammaproteobacteria</taxon>
        <taxon>Alteromonadales</taxon>
        <taxon>Colwelliaceae</taxon>
        <taxon>Thalassotalea</taxon>
    </lineage>
</organism>
<comment type="caution">
    <text evidence="1">The sequence shown here is derived from an EMBL/GenBank/DDBJ whole genome shotgun (WGS) entry which is preliminary data.</text>
</comment>